<dbReference type="EMBL" id="JAVRFE010000070">
    <property type="protein sequence ID" value="MDT0460644.1"/>
    <property type="molecule type" value="Genomic_DNA"/>
</dbReference>
<comment type="caution">
    <text evidence="2">The sequence shown here is derived from an EMBL/GenBank/DDBJ whole genome shotgun (WGS) entry which is preliminary data.</text>
</comment>
<sequence>MLVLAAIVPVLPLWLFTSRSDFRQQAILVALGCALCCLVAIALYQRAAGGRRPFHTVAVAEFSGVARADVASASEPAAMPREIPSRRGMQWRALGACAGGFTVLVTLAALAGGAPQRTVLMQRIHDAGAEFANVRVEKVSDVQFHDPSKTPDYYTATAVVRLGRGATGRPVTATVHTDTPDRPVPGSRVSVLYAPAQPHLGALAGDERSLGAVLHGNTMSTMGTWASMTAWILGMGFSVRVVWELYGFRSFSRLGRDDKAVRAKVLGPDFWREGSKKEQCLKILTPSSRVAHFLINVTDRDLPDSLNGQQLWLCWDAHRGSGGKRFSPKSTPAALVSDDGWVMHGMLKSRDAKLLADEGVPVEKAHAGMAHVEETADVATAGVEETAGPEKTVKIVKTVPEQAVAEAKAATRTLRLWDPRSAWPLFIRPSALAPAALLIACGALLTCDIPVFWRWTTAIAGVVVGLAVALLSTIHQPLRPAKENAR</sequence>
<evidence type="ECO:0000256" key="1">
    <source>
        <dbReference type="SAM" id="Phobius"/>
    </source>
</evidence>
<keyword evidence="1" id="KW-0812">Transmembrane</keyword>
<feature type="transmembrane region" description="Helical" evidence="1">
    <location>
        <begin position="425"/>
        <end position="446"/>
    </location>
</feature>
<organism evidence="2 3">
    <name type="scientific">Streptomyces mooreae</name>
    <dbReference type="NCBI Taxonomy" id="3075523"/>
    <lineage>
        <taxon>Bacteria</taxon>
        <taxon>Bacillati</taxon>
        <taxon>Actinomycetota</taxon>
        <taxon>Actinomycetes</taxon>
        <taxon>Kitasatosporales</taxon>
        <taxon>Streptomycetaceae</taxon>
        <taxon>Streptomyces</taxon>
    </lineage>
</organism>
<proteinExistence type="predicted"/>
<name>A0ABU2TI86_9ACTN</name>
<dbReference type="RefSeq" id="WP_311627565.1">
    <property type="nucleotide sequence ID" value="NZ_JAVRFE010000070.1"/>
</dbReference>
<feature type="transmembrane region" description="Helical" evidence="1">
    <location>
        <begin position="91"/>
        <end position="111"/>
    </location>
</feature>
<feature type="transmembrane region" description="Helical" evidence="1">
    <location>
        <begin position="452"/>
        <end position="474"/>
    </location>
</feature>
<evidence type="ECO:0000313" key="3">
    <source>
        <dbReference type="Proteomes" id="UP001180551"/>
    </source>
</evidence>
<keyword evidence="1" id="KW-0472">Membrane</keyword>
<keyword evidence="1" id="KW-1133">Transmembrane helix</keyword>
<accession>A0ABU2TI86</accession>
<keyword evidence="3" id="KW-1185">Reference proteome</keyword>
<gene>
    <name evidence="2" type="ORF">RM550_33800</name>
</gene>
<dbReference type="Proteomes" id="UP001180551">
    <property type="component" value="Unassembled WGS sequence"/>
</dbReference>
<reference evidence="2" key="1">
    <citation type="submission" date="2024-05" db="EMBL/GenBank/DDBJ databases">
        <title>30 novel species of actinomycetes from the DSMZ collection.</title>
        <authorList>
            <person name="Nouioui I."/>
        </authorList>
    </citation>
    <scope>NUCLEOTIDE SEQUENCE</scope>
    <source>
        <strain evidence="2">DSM 41527</strain>
    </source>
</reference>
<evidence type="ECO:0000313" key="2">
    <source>
        <dbReference type="EMBL" id="MDT0460644.1"/>
    </source>
</evidence>
<evidence type="ECO:0008006" key="4">
    <source>
        <dbReference type="Google" id="ProtNLM"/>
    </source>
</evidence>
<protein>
    <recommendedName>
        <fullName evidence="4">DUF3592 domain-containing protein</fullName>
    </recommendedName>
</protein>
<feature type="transmembrane region" description="Helical" evidence="1">
    <location>
        <begin position="27"/>
        <end position="44"/>
    </location>
</feature>
<feature type="transmembrane region" description="Helical" evidence="1">
    <location>
        <begin position="224"/>
        <end position="243"/>
    </location>
</feature>